<evidence type="ECO:0000313" key="9">
    <source>
        <dbReference type="EMBL" id="AFE08225.1"/>
    </source>
</evidence>
<dbReference type="SMART" id="SM00387">
    <property type="entry name" value="HATPase_c"/>
    <property type="match status" value="1"/>
</dbReference>
<dbReference type="SUPFAM" id="SSF55781">
    <property type="entry name" value="GAF domain-like"/>
    <property type="match status" value="1"/>
</dbReference>
<dbReference type="EC" id="2.7.13.3" evidence="2"/>
<dbReference type="Gene3D" id="1.10.287.130">
    <property type="match status" value="1"/>
</dbReference>
<evidence type="ECO:0000259" key="8">
    <source>
        <dbReference type="PROSITE" id="PS50109"/>
    </source>
</evidence>
<evidence type="ECO:0000256" key="5">
    <source>
        <dbReference type="ARBA" id="ARBA00022777"/>
    </source>
</evidence>
<dbReference type="EMBL" id="CP003389">
    <property type="protein sequence ID" value="AFE08225.1"/>
    <property type="molecule type" value="Genomic_DNA"/>
</dbReference>
<dbReference type="Gene3D" id="3.30.450.40">
    <property type="match status" value="1"/>
</dbReference>
<keyword evidence="10" id="KW-1185">Reference proteome</keyword>
<dbReference type="Pfam" id="PF00512">
    <property type="entry name" value="HisKA"/>
    <property type="match status" value="1"/>
</dbReference>
<evidence type="ECO:0000256" key="1">
    <source>
        <dbReference type="ARBA" id="ARBA00000085"/>
    </source>
</evidence>
<dbReference type="InterPro" id="IPR004358">
    <property type="entry name" value="Sig_transdc_His_kin-like_C"/>
</dbReference>
<evidence type="ECO:0000256" key="3">
    <source>
        <dbReference type="ARBA" id="ARBA00022553"/>
    </source>
</evidence>
<dbReference type="SMART" id="SM00388">
    <property type="entry name" value="HisKA"/>
    <property type="match status" value="1"/>
</dbReference>
<dbReference type="SUPFAM" id="SSF55874">
    <property type="entry name" value="ATPase domain of HSP90 chaperone/DNA topoisomerase II/histidine kinase"/>
    <property type="match status" value="1"/>
</dbReference>
<protein>
    <recommendedName>
        <fullName evidence="2">histidine kinase</fullName>
        <ecNumber evidence="2">2.7.13.3</ecNumber>
    </recommendedName>
</protein>
<dbReference type="SUPFAM" id="SSF47384">
    <property type="entry name" value="Homodimeric domain of signal transducing histidine kinase"/>
    <property type="match status" value="1"/>
</dbReference>
<dbReference type="CDD" id="cd00075">
    <property type="entry name" value="HATPase"/>
    <property type="match status" value="1"/>
</dbReference>
<dbReference type="Gene3D" id="3.30.565.10">
    <property type="entry name" value="Histidine kinase-like ATPase, C-terminal domain"/>
    <property type="match status" value="1"/>
</dbReference>
<evidence type="ECO:0000313" key="10">
    <source>
        <dbReference type="Proteomes" id="UP000007587"/>
    </source>
</evidence>
<keyword evidence="5" id="KW-0418">Kinase</keyword>
<feature type="domain" description="Histidine kinase" evidence="8">
    <location>
        <begin position="250"/>
        <end position="464"/>
    </location>
</feature>
<accession>H8MZA9</accession>
<keyword evidence="4" id="KW-0808">Transferase</keyword>
<reference evidence="9 10" key="1">
    <citation type="journal article" date="2012" name="J. Bacteriol.">
        <title>Complete Genome Sequence of the Fruiting Myxobacterium Corallococcus coralloides DSM 2259.</title>
        <authorList>
            <person name="Huntley S."/>
            <person name="Zhang Y."/>
            <person name="Treuner-Lange A."/>
            <person name="Kneip S."/>
            <person name="Sensen C.W."/>
            <person name="Sogaard-Andersen L."/>
        </authorList>
    </citation>
    <scope>NUCLEOTIDE SEQUENCE [LARGE SCALE GENOMIC DNA]</scope>
    <source>
        <strain evidence="10">ATCC 25202 / DSM 2259 / NBRC 100086 / M2</strain>
    </source>
</reference>
<evidence type="ECO:0000256" key="2">
    <source>
        <dbReference type="ARBA" id="ARBA00012438"/>
    </source>
</evidence>
<dbReference type="SMART" id="SM00065">
    <property type="entry name" value="GAF"/>
    <property type="match status" value="1"/>
</dbReference>
<dbReference type="InterPro" id="IPR003661">
    <property type="entry name" value="HisK_dim/P_dom"/>
</dbReference>
<comment type="catalytic activity">
    <reaction evidence="1">
        <text>ATP + protein L-histidine = ADP + protein N-phospho-L-histidine.</text>
        <dbReference type="EC" id="2.7.13.3"/>
    </reaction>
</comment>
<keyword evidence="3" id="KW-0597">Phosphoprotein</keyword>
<evidence type="ECO:0000256" key="7">
    <source>
        <dbReference type="SAM" id="MobiDB-lite"/>
    </source>
</evidence>
<dbReference type="InterPro" id="IPR003018">
    <property type="entry name" value="GAF"/>
</dbReference>
<dbReference type="InterPro" id="IPR050736">
    <property type="entry name" value="Sensor_HK_Regulatory"/>
</dbReference>
<feature type="region of interest" description="Disordered" evidence="7">
    <location>
        <begin position="1"/>
        <end position="22"/>
    </location>
</feature>
<name>H8MZA9_CORCM</name>
<proteinExistence type="predicted"/>
<dbReference type="InParanoid" id="H8MZA9"/>
<sequence length="472" mass="52201">MGPGHREGGPRGSGSKTLKDFPERAWKVDQRTEEFALGLKVSSNWPKVLKFVSMKFLGELDEASLARTQRCNRRLADPNRLQAIRDTGLMDTPQEEAFDRLARLAAQLLNVPLTIMSLVDSNRQFFKADFGLPSPFRETRTLPIDASLCRYTLEGEPIISSNAPADPFLKFHPSTGPWGIVALIVLPLINPEGHVLGTFCCIQPTVREWTAQDHLIMKEMTASIMTEINLRDQLRKLKAEQRMRDTFVAALTHDLRTPLTASKLSVQLLGRRHADLPSVQTSVARVSASLDRAERMIQNLLDASRIKAGKLVALEMRECDLHAVAAQTLDELSALYPGRFELKAEGLFTMRADPLGLRRIVENLASNAAKYGAPGTPIEVRLERNENEVRLQVRNQGTPIAADDQQTIFEPFHRTRSATESAEKGWGLGLPLVRGLAEAHGGKATVTSSADEGTCFTITLPLDASARQRLSA</sequence>
<dbReference type="PRINTS" id="PR00344">
    <property type="entry name" value="BCTRLSENSOR"/>
</dbReference>
<dbReference type="PANTHER" id="PTHR43711">
    <property type="entry name" value="TWO-COMPONENT HISTIDINE KINASE"/>
    <property type="match status" value="1"/>
</dbReference>
<dbReference type="InterPro" id="IPR036097">
    <property type="entry name" value="HisK_dim/P_sf"/>
</dbReference>
<dbReference type="AlphaFoldDB" id="H8MZA9"/>
<dbReference type="Pfam" id="PF01590">
    <property type="entry name" value="GAF"/>
    <property type="match status" value="1"/>
</dbReference>
<dbReference type="InterPro" id="IPR003594">
    <property type="entry name" value="HATPase_dom"/>
</dbReference>
<evidence type="ECO:0000256" key="4">
    <source>
        <dbReference type="ARBA" id="ARBA00022679"/>
    </source>
</evidence>
<organism evidence="9 10">
    <name type="scientific">Corallococcus coralloides (strain ATCC 25202 / DSM 2259 / NBRC 100086 / M2)</name>
    <name type="common">Myxococcus coralloides</name>
    <dbReference type="NCBI Taxonomy" id="1144275"/>
    <lineage>
        <taxon>Bacteria</taxon>
        <taxon>Pseudomonadati</taxon>
        <taxon>Myxococcota</taxon>
        <taxon>Myxococcia</taxon>
        <taxon>Myxococcales</taxon>
        <taxon>Cystobacterineae</taxon>
        <taxon>Myxococcaceae</taxon>
        <taxon>Corallococcus</taxon>
    </lineage>
</organism>
<dbReference type="HOGENOM" id="CLU_000445_114_44_7"/>
<dbReference type="PANTHER" id="PTHR43711:SF1">
    <property type="entry name" value="HISTIDINE KINASE 1"/>
    <property type="match status" value="1"/>
</dbReference>
<gene>
    <name evidence="9" type="primary">bphP10</name>
    <name evidence="9" type="ordered locus">COCOR_06745</name>
</gene>
<dbReference type="KEGG" id="ccx:COCOR_06745"/>
<dbReference type="InterPro" id="IPR036890">
    <property type="entry name" value="HATPase_C_sf"/>
</dbReference>
<dbReference type="STRING" id="1144275.COCOR_06745"/>
<dbReference type="PROSITE" id="PS50109">
    <property type="entry name" value="HIS_KIN"/>
    <property type="match status" value="1"/>
</dbReference>
<evidence type="ECO:0000256" key="6">
    <source>
        <dbReference type="ARBA" id="ARBA00023012"/>
    </source>
</evidence>
<dbReference type="Proteomes" id="UP000007587">
    <property type="component" value="Chromosome"/>
</dbReference>
<dbReference type="CDD" id="cd00082">
    <property type="entry name" value="HisKA"/>
    <property type="match status" value="1"/>
</dbReference>
<dbReference type="Pfam" id="PF02518">
    <property type="entry name" value="HATPase_c"/>
    <property type="match status" value="1"/>
</dbReference>
<dbReference type="eggNOG" id="COG2205">
    <property type="taxonomic scope" value="Bacteria"/>
</dbReference>
<dbReference type="InterPro" id="IPR029016">
    <property type="entry name" value="GAF-like_dom_sf"/>
</dbReference>
<dbReference type="InterPro" id="IPR005467">
    <property type="entry name" value="His_kinase_dom"/>
</dbReference>
<reference evidence="10" key="2">
    <citation type="submission" date="2012-03" db="EMBL/GenBank/DDBJ databases">
        <title>Genome sequence of the fruiting myxobacterium Corallococcus coralloides DSM 2259.</title>
        <authorList>
            <person name="Huntley S."/>
            <person name="Zhang Y."/>
            <person name="Treuner-Lange A."/>
            <person name="Sensen C.W."/>
            <person name="Sogaard-Andersen L."/>
        </authorList>
    </citation>
    <scope>NUCLEOTIDE SEQUENCE [LARGE SCALE GENOMIC DNA]</scope>
    <source>
        <strain evidence="10">ATCC 25202 / DSM 2259 / NBRC 100086 / M2</strain>
    </source>
</reference>
<keyword evidence="6" id="KW-0902">Two-component regulatory system</keyword>
<dbReference type="GO" id="GO:0000155">
    <property type="term" value="F:phosphorelay sensor kinase activity"/>
    <property type="evidence" value="ECO:0007669"/>
    <property type="project" value="InterPro"/>
</dbReference>